<accession>A0A2N0Z2A4</accession>
<gene>
    <name evidence="1" type="ORF">CWS01_11635</name>
</gene>
<dbReference type="EMBL" id="PISE01000022">
    <property type="protein sequence ID" value="PKG23632.1"/>
    <property type="molecule type" value="Genomic_DNA"/>
</dbReference>
<evidence type="ECO:0000313" key="1">
    <source>
        <dbReference type="EMBL" id="PKG23632.1"/>
    </source>
</evidence>
<dbReference type="InterPro" id="IPR058870">
    <property type="entry name" value="YuzC"/>
</dbReference>
<proteinExistence type="predicted"/>
<evidence type="ECO:0000313" key="2">
    <source>
        <dbReference type="Proteomes" id="UP000233375"/>
    </source>
</evidence>
<sequence length="126" mass="14605">MHHRSTFFYIWHPAVIYHPHLHYPLFFREFPEVNPNQWIASAKDSLLLLKDAEALLSKIIQSQALSKQIMSAAQASKTQTVEKLVQSLGTKTMPKISYNPDGITFNFDHKNQPPHCCFVSVQLKWR</sequence>
<comment type="caution">
    <text evidence="1">The sequence shown here is derived from an EMBL/GenBank/DDBJ whole genome shotgun (WGS) entry which is preliminary data.</text>
</comment>
<dbReference type="Proteomes" id="UP000233375">
    <property type="component" value="Unassembled WGS sequence"/>
</dbReference>
<keyword evidence="2" id="KW-1185">Reference proteome</keyword>
<name>A0A2N0Z2A4_9BACI</name>
<dbReference type="OrthoDB" id="2615349at2"/>
<dbReference type="Pfam" id="PF26344">
    <property type="entry name" value="YuzC"/>
    <property type="match status" value="1"/>
</dbReference>
<protein>
    <submittedName>
        <fullName evidence="1">Uncharacterized protein</fullName>
    </submittedName>
</protein>
<reference evidence="1 2" key="1">
    <citation type="journal article" date="2003" name="Int. J. Syst. Evol. Microbiol.">
        <title>Bacillus nealsonii sp. nov., isolated from a spacecraft-assembly facility, whose spores are gamma-radiation resistant.</title>
        <authorList>
            <person name="Venkateswaran K."/>
            <person name="Kempf M."/>
            <person name="Chen F."/>
            <person name="Satomi M."/>
            <person name="Nicholson W."/>
            <person name="Kern R."/>
        </authorList>
    </citation>
    <scope>NUCLEOTIDE SEQUENCE [LARGE SCALE GENOMIC DNA]</scope>
    <source>
        <strain evidence="1 2">FO-92</strain>
    </source>
</reference>
<dbReference type="AlphaFoldDB" id="A0A2N0Z2A4"/>
<dbReference type="RefSeq" id="WP_101177367.1">
    <property type="nucleotide sequence ID" value="NZ_PISE01000022.1"/>
</dbReference>
<organism evidence="1 2">
    <name type="scientific">Niallia nealsonii</name>
    <dbReference type="NCBI Taxonomy" id="115979"/>
    <lineage>
        <taxon>Bacteria</taxon>
        <taxon>Bacillati</taxon>
        <taxon>Bacillota</taxon>
        <taxon>Bacilli</taxon>
        <taxon>Bacillales</taxon>
        <taxon>Bacillaceae</taxon>
        <taxon>Niallia</taxon>
    </lineage>
</organism>